<dbReference type="Proteomes" id="UP000262969">
    <property type="component" value="Unassembled WGS sequence"/>
</dbReference>
<proteinExistence type="predicted"/>
<dbReference type="PANTHER" id="PTHR47504:SF5">
    <property type="entry name" value="RIGHT ORIGIN-BINDING PROTEIN"/>
    <property type="match status" value="1"/>
</dbReference>
<organism evidence="5 6">
    <name type="scientific">Lachnoclostridium phytofermentans</name>
    <dbReference type="NCBI Taxonomy" id="66219"/>
    <lineage>
        <taxon>Bacteria</taxon>
        <taxon>Bacillati</taxon>
        <taxon>Bacillota</taxon>
        <taxon>Clostridia</taxon>
        <taxon>Lachnospirales</taxon>
        <taxon>Lachnospiraceae</taxon>
    </lineage>
</organism>
<accession>A0A3D2XBN8</accession>
<name>A0A3D2XBN8_9FIRM</name>
<evidence type="ECO:0000256" key="2">
    <source>
        <dbReference type="ARBA" id="ARBA00023125"/>
    </source>
</evidence>
<protein>
    <submittedName>
        <fullName evidence="5">AraC family transcriptional regulator</fullName>
    </submittedName>
</protein>
<dbReference type="InterPro" id="IPR011256">
    <property type="entry name" value="Reg_factor_effector_dom_sf"/>
</dbReference>
<dbReference type="EMBL" id="DPVV01000544">
    <property type="protein sequence ID" value="HCL04013.1"/>
    <property type="molecule type" value="Genomic_DNA"/>
</dbReference>
<feature type="domain" description="HTH araC/xylS-type" evidence="4">
    <location>
        <begin position="8"/>
        <end position="106"/>
    </location>
</feature>
<dbReference type="Gene3D" id="3.20.80.10">
    <property type="entry name" value="Regulatory factor, effector binding domain"/>
    <property type="match status" value="1"/>
</dbReference>
<evidence type="ECO:0000313" key="6">
    <source>
        <dbReference type="Proteomes" id="UP000262969"/>
    </source>
</evidence>
<dbReference type="PANTHER" id="PTHR47504">
    <property type="entry name" value="RIGHT ORIGIN-BINDING PROTEIN"/>
    <property type="match status" value="1"/>
</dbReference>
<dbReference type="PROSITE" id="PS01124">
    <property type="entry name" value="HTH_ARAC_FAMILY_2"/>
    <property type="match status" value="1"/>
</dbReference>
<dbReference type="InterPro" id="IPR050959">
    <property type="entry name" value="MarA-like"/>
</dbReference>
<dbReference type="SUPFAM" id="SSF46689">
    <property type="entry name" value="Homeodomain-like"/>
    <property type="match status" value="2"/>
</dbReference>
<comment type="caution">
    <text evidence="5">The sequence shown here is derived from an EMBL/GenBank/DDBJ whole genome shotgun (WGS) entry which is preliminary data.</text>
</comment>
<gene>
    <name evidence="5" type="ORF">DHW61_16665</name>
</gene>
<dbReference type="PROSITE" id="PS00041">
    <property type="entry name" value="HTH_ARAC_FAMILY_1"/>
    <property type="match status" value="1"/>
</dbReference>
<evidence type="ECO:0000256" key="3">
    <source>
        <dbReference type="ARBA" id="ARBA00023163"/>
    </source>
</evidence>
<dbReference type="InterPro" id="IPR029441">
    <property type="entry name" value="Cass2"/>
</dbReference>
<dbReference type="InterPro" id="IPR018060">
    <property type="entry name" value="HTH_AraC"/>
</dbReference>
<dbReference type="Pfam" id="PF14526">
    <property type="entry name" value="Cass2"/>
    <property type="match status" value="1"/>
</dbReference>
<dbReference type="GO" id="GO:0043565">
    <property type="term" value="F:sequence-specific DNA binding"/>
    <property type="evidence" value="ECO:0007669"/>
    <property type="project" value="InterPro"/>
</dbReference>
<keyword evidence="3" id="KW-0804">Transcription</keyword>
<dbReference type="GO" id="GO:0003700">
    <property type="term" value="F:DNA-binding transcription factor activity"/>
    <property type="evidence" value="ECO:0007669"/>
    <property type="project" value="InterPro"/>
</dbReference>
<dbReference type="AlphaFoldDB" id="A0A3D2XBN8"/>
<evidence type="ECO:0000259" key="4">
    <source>
        <dbReference type="PROSITE" id="PS01124"/>
    </source>
</evidence>
<keyword evidence="1" id="KW-0805">Transcription regulation</keyword>
<reference evidence="5 6" key="1">
    <citation type="journal article" date="2018" name="Nat. Biotechnol.">
        <title>A standardized bacterial taxonomy based on genome phylogeny substantially revises the tree of life.</title>
        <authorList>
            <person name="Parks D.H."/>
            <person name="Chuvochina M."/>
            <person name="Waite D.W."/>
            <person name="Rinke C."/>
            <person name="Skarshewski A."/>
            <person name="Chaumeil P.A."/>
            <person name="Hugenholtz P."/>
        </authorList>
    </citation>
    <scope>NUCLEOTIDE SEQUENCE [LARGE SCALE GENOMIC DNA]</scope>
    <source>
        <strain evidence="5">UBA11728</strain>
    </source>
</reference>
<keyword evidence="2" id="KW-0238">DNA-binding</keyword>
<dbReference type="InterPro" id="IPR009057">
    <property type="entry name" value="Homeodomain-like_sf"/>
</dbReference>
<dbReference type="Gene3D" id="1.10.10.60">
    <property type="entry name" value="Homeodomain-like"/>
    <property type="match status" value="2"/>
</dbReference>
<dbReference type="Pfam" id="PF12833">
    <property type="entry name" value="HTH_18"/>
    <property type="match status" value="1"/>
</dbReference>
<sequence>MKWLDDMNRAMDYIENSLQGKTDYEKIAQVACCSVYHFQRMFTFMTDITLSEYIRRRKMTMAAFELQNSDVKIIDLALNFGYESPEAFTRAFQTLHGVTPTAARSMGANIKAFPRISFQISVKGVSEMNYKIVEKEAFQVYGIEGIFDTKEGENLKEIPEFWLKNMKNGAFDNLIKSAGYPSIVNAVCCYRKMEGTTFPYMLCVMKTPLSNTADYTVVDIPKATWAIFVNEPHDIEDTSNAIQSLISRVYTDWLPTANYEIVEGYDFEMYYSDSNGKCYEETWVRVVPKK</sequence>
<dbReference type="InterPro" id="IPR018062">
    <property type="entry name" value="HTH_AraC-typ_CS"/>
</dbReference>
<evidence type="ECO:0000313" key="5">
    <source>
        <dbReference type="EMBL" id="HCL04013.1"/>
    </source>
</evidence>
<dbReference type="SMART" id="SM00871">
    <property type="entry name" value="AraC_E_bind"/>
    <property type="match status" value="1"/>
</dbReference>
<evidence type="ECO:0000256" key="1">
    <source>
        <dbReference type="ARBA" id="ARBA00023015"/>
    </source>
</evidence>
<dbReference type="InterPro" id="IPR010499">
    <property type="entry name" value="AraC_E-bd"/>
</dbReference>
<dbReference type="SUPFAM" id="SSF55136">
    <property type="entry name" value="Probable bacterial effector-binding domain"/>
    <property type="match status" value="1"/>
</dbReference>
<dbReference type="SMART" id="SM00342">
    <property type="entry name" value="HTH_ARAC"/>
    <property type="match status" value="1"/>
</dbReference>